<organism evidence="1 2">
    <name type="scientific">Macleaya cordata</name>
    <name type="common">Five-seeded plume-poppy</name>
    <name type="synonym">Bocconia cordata</name>
    <dbReference type="NCBI Taxonomy" id="56857"/>
    <lineage>
        <taxon>Eukaryota</taxon>
        <taxon>Viridiplantae</taxon>
        <taxon>Streptophyta</taxon>
        <taxon>Embryophyta</taxon>
        <taxon>Tracheophyta</taxon>
        <taxon>Spermatophyta</taxon>
        <taxon>Magnoliopsida</taxon>
        <taxon>Ranunculales</taxon>
        <taxon>Papaveraceae</taxon>
        <taxon>Papaveroideae</taxon>
        <taxon>Macleaya</taxon>
    </lineage>
</organism>
<protein>
    <submittedName>
        <fullName evidence="1">Uncharacterized protein</fullName>
    </submittedName>
</protein>
<dbReference type="Proteomes" id="UP000195402">
    <property type="component" value="Unassembled WGS sequence"/>
</dbReference>
<dbReference type="PANTHER" id="PTHR33070">
    <property type="entry name" value="OS06G0725500 PROTEIN"/>
    <property type="match status" value="1"/>
</dbReference>
<accession>A0A200PMF8</accession>
<keyword evidence="2" id="KW-1185">Reference proteome</keyword>
<dbReference type="InParanoid" id="A0A200PMF8"/>
<name>A0A200PMF8_MACCD</name>
<dbReference type="STRING" id="56857.A0A200PMF8"/>
<gene>
    <name evidence="1" type="ORF">BVC80_8533g12</name>
</gene>
<evidence type="ECO:0000313" key="2">
    <source>
        <dbReference type="Proteomes" id="UP000195402"/>
    </source>
</evidence>
<reference evidence="1 2" key="1">
    <citation type="journal article" date="2017" name="Mol. Plant">
        <title>The Genome of Medicinal Plant Macleaya cordata Provides New Insights into Benzylisoquinoline Alkaloids Metabolism.</title>
        <authorList>
            <person name="Liu X."/>
            <person name="Liu Y."/>
            <person name="Huang P."/>
            <person name="Ma Y."/>
            <person name="Qing Z."/>
            <person name="Tang Q."/>
            <person name="Cao H."/>
            <person name="Cheng P."/>
            <person name="Zheng Y."/>
            <person name="Yuan Z."/>
            <person name="Zhou Y."/>
            <person name="Liu J."/>
            <person name="Tang Z."/>
            <person name="Zhuo Y."/>
            <person name="Zhang Y."/>
            <person name="Yu L."/>
            <person name="Huang J."/>
            <person name="Yang P."/>
            <person name="Peng Q."/>
            <person name="Zhang J."/>
            <person name="Jiang W."/>
            <person name="Zhang Z."/>
            <person name="Lin K."/>
            <person name="Ro D.K."/>
            <person name="Chen X."/>
            <person name="Xiong X."/>
            <person name="Shang Y."/>
            <person name="Huang S."/>
            <person name="Zeng J."/>
        </authorList>
    </citation>
    <scope>NUCLEOTIDE SEQUENCE [LARGE SCALE GENOMIC DNA]</scope>
    <source>
        <strain evidence="2">cv. BLH2017</strain>
        <tissue evidence="1">Root</tissue>
    </source>
</reference>
<sequence length="95" mass="10456">MASSNRIAFHARSISLPTKSNPLTLTMEEQLCRLRSSDLATSTSSSISQNLAGLKDLYESVDELVILQPTQYEKCLDTVLDGSVMLLVLEEPVKI</sequence>
<proteinExistence type="predicted"/>
<dbReference type="EMBL" id="MVGT01004493">
    <property type="protein sequence ID" value="OUZ99393.1"/>
    <property type="molecule type" value="Genomic_DNA"/>
</dbReference>
<evidence type="ECO:0000313" key="1">
    <source>
        <dbReference type="EMBL" id="OUZ99393.1"/>
    </source>
</evidence>
<dbReference type="AlphaFoldDB" id="A0A200PMF8"/>
<comment type="caution">
    <text evidence="1">The sequence shown here is derived from an EMBL/GenBank/DDBJ whole genome shotgun (WGS) entry which is preliminary data.</text>
</comment>
<dbReference type="PANTHER" id="PTHR33070:SF129">
    <property type="entry name" value="DUF241 DOMAIN PROTEIN"/>
    <property type="match status" value="1"/>
</dbReference>
<dbReference type="OrthoDB" id="912240at2759"/>